<dbReference type="AlphaFoldDB" id="A0AAN8WKC9"/>
<gene>
    <name evidence="1" type="ORF">SK128_002580</name>
</gene>
<protein>
    <submittedName>
        <fullName evidence="1">Uncharacterized protein</fullName>
    </submittedName>
</protein>
<evidence type="ECO:0000313" key="1">
    <source>
        <dbReference type="EMBL" id="KAK7067797.1"/>
    </source>
</evidence>
<dbReference type="EMBL" id="JAXCGZ010017703">
    <property type="protein sequence ID" value="KAK7067797.1"/>
    <property type="molecule type" value="Genomic_DNA"/>
</dbReference>
<proteinExistence type="predicted"/>
<reference evidence="1 2" key="1">
    <citation type="submission" date="2023-11" db="EMBL/GenBank/DDBJ databases">
        <title>Halocaridina rubra genome assembly.</title>
        <authorList>
            <person name="Smith C."/>
        </authorList>
    </citation>
    <scope>NUCLEOTIDE SEQUENCE [LARGE SCALE GENOMIC DNA]</scope>
    <source>
        <strain evidence="1">EP-1</strain>
        <tissue evidence="1">Whole</tissue>
    </source>
</reference>
<keyword evidence="2" id="KW-1185">Reference proteome</keyword>
<name>A0AAN8WKC9_HALRR</name>
<sequence length="151" mass="16864">MAQPLKSRRIRKRSTFQEYSTRHVRVYIGRLKVQTVQNSSLTRTGNMKVQNNLLATVVLFSGLIMAESRVSVQATNRRVAHTTPSSHIYQALGVLELDTAEPSQYDHVSHAGAGCLAYHQQDDASYDSRLDYPCKFNSFGDSLASISSSRL</sequence>
<accession>A0AAN8WKC9</accession>
<organism evidence="1 2">
    <name type="scientific">Halocaridina rubra</name>
    <name type="common">Hawaiian red shrimp</name>
    <dbReference type="NCBI Taxonomy" id="373956"/>
    <lineage>
        <taxon>Eukaryota</taxon>
        <taxon>Metazoa</taxon>
        <taxon>Ecdysozoa</taxon>
        <taxon>Arthropoda</taxon>
        <taxon>Crustacea</taxon>
        <taxon>Multicrustacea</taxon>
        <taxon>Malacostraca</taxon>
        <taxon>Eumalacostraca</taxon>
        <taxon>Eucarida</taxon>
        <taxon>Decapoda</taxon>
        <taxon>Pleocyemata</taxon>
        <taxon>Caridea</taxon>
        <taxon>Atyoidea</taxon>
        <taxon>Atyidae</taxon>
        <taxon>Halocaridina</taxon>
    </lineage>
</organism>
<dbReference type="Proteomes" id="UP001381693">
    <property type="component" value="Unassembled WGS sequence"/>
</dbReference>
<evidence type="ECO:0000313" key="2">
    <source>
        <dbReference type="Proteomes" id="UP001381693"/>
    </source>
</evidence>
<comment type="caution">
    <text evidence="1">The sequence shown here is derived from an EMBL/GenBank/DDBJ whole genome shotgun (WGS) entry which is preliminary data.</text>
</comment>